<evidence type="ECO:0000313" key="5">
    <source>
        <dbReference type="Proteomes" id="UP000671862"/>
    </source>
</evidence>
<dbReference type="SUPFAM" id="SSF56300">
    <property type="entry name" value="Metallo-dependent phosphatases"/>
    <property type="match status" value="1"/>
</dbReference>
<feature type="domain" description="Calcineurin-like phosphoesterase" evidence="3">
    <location>
        <begin position="3"/>
        <end position="202"/>
    </location>
</feature>
<dbReference type="PANTHER" id="PTHR42850">
    <property type="entry name" value="METALLOPHOSPHOESTERASE"/>
    <property type="match status" value="1"/>
</dbReference>
<dbReference type="InterPro" id="IPR011152">
    <property type="entry name" value="Pesterase_MJ0912"/>
</dbReference>
<accession>A0ABX7S4V9</accession>
<sequence length="258" mass="28912">MKRIAFISDIHGNIEALEAVLNDIEKKNIEEIYCLGDLVGYGPEPDEVIKKIREKNIISVKGNYDDAVGNEKSDCGCSYSPGRETEIGNESLNWTIKNVTNENKEFLNSLPETYNFEIEGIKVLLVHGSPLNPLFEYLHSRTSSDRLKKVVESTDAEIIICGHTHHMLAKHLSGKSLLNPGSVGRTKDGFSGGASYLIVEFDRGVYSYSFEIVKYDVKTTIEKIIKAGLPEELAIILALGETFNMRNSEKKKNNMFYI</sequence>
<dbReference type="NCBIfam" id="TIGR00040">
    <property type="entry name" value="yfcE"/>
    <property type="match status" value="1"/>
</dbReference>
<name>A0ABX7S4V9_9BACT</name>
<dbReference type="EC" id="3.1.4.-" evidence="2"/>
<dbReference type="InterPro" id="IPR029052">
    <property type="entry name" value="Metallo-depent_PP-like"/>
</dbReference>
<dbReference type="InterPro" id="IPR000979">
    <property type="entry name" value="Phosphodiesterase_MJ0936/Vps29"/>
</dbReference>
<proteinExistence type="inferred from homology"/>
<keyword evidence="2" id="KW-0479">Metal-binding</keyword>
<evidence type="ECO:0000256" key="1">
    <source>
        <dbReference type="ARBA" id="ARBA00008950"/>
    </source>
</evidence>
<dbReference type="Pfam" id="PF12850">
    <property type="entry name" value="Metallophos_2"/>
    <property type="match status" value="1"/>
</dbReference>
<dbReference type="InterPro" id="IPR050126">
    <property type="entry name" value="Ap4A_hydrolase"/>
</dbReference>
<gene>
    <name evidence="4" type="ORF">JYK00_07170</name>
</gene>
<dbReference type="Proteomes" id="UP000671862">
    <property type="component" value="Chromosome"/>
</dbReference>
<dbReference type="EMBL" id="CP071446">
    <property type="protein sequence ID" value="QTA37507.1"/>
    <property type="molecule type" value="Genomic_DNA"/>
</dbReference>
<evidence type="ECO:0000313" key="4">
    <source>
        <dbReference type="EMBL" id="QTA37507.1"/>
    </source>
</evidence>
<keyword evidence="5" id="KW-1185">Reference proteome</keyword>
<protein>
    <recommendedName>
        <fullName evidence="2">Phosphoesterase</fullName>
        <ecNumber evidence="2">3.1.4.-</ecNumber>
    </recommendedName>
</protein>
<comment type="similarity">
    <text evidence="1 2">Belongs to the metallophosphoesterase superfamily. YfcE family.</text>
</comment>
<dbReference type="PIRSF" id="PIRSF000883">
    <property type="entry name" value="Pesterase_MJ0912"/>
    <property type="match status" value="1"/>
</dbReference>
<reference evidence="4 5" key="1">
    <citation type="submission" date="2021-03" db="EMBL/GenBank/DDBJ databases">
        <title>Thermosipho ferrireducens sp.nov., an anaerobic thermophilic iron-reducing bacterium isolated from a deep-sea hydrothermal sulfide deposits.</title>
        <authorList>
            <person name="Zeng X."/>
            <person name="Chen Y."/>
            <person name="Shao Z."/>
        </authorList>
    </citation>
    <scope>NUCLEOTIDE SEQUENCE [LARGE SCALE GENOMIC DNA]</scope>
    <source>
        <strain evidence="4 5">JL129W03</strain>
    </source>
</reference>
<evidence type="ECO:0000259" key="3">
    <source>
        <dbReference type="Pfam" id="PF12850"/>
    </source>
</evidence>
<dbReference type="Gene3D" id="3.60.21.10">
    <property type="match status" value="1"/>
</dbReference>
<dbReference type="InterPro" id="IPR024654">
    <property type="entry name" value="Calcineurin-like_PHP_lpxH"/>
</dbReference>
<comment type="cofactor">
    <cofactor evidence="2">
        <name>a divalent metal cation</name>
        <dbReference type="ChEBI" id="CHEBI:60240"/>
    </cofactor>
</comment>
<dbReference type="PANTHER" id="PTHR42850:SF2">
    <property type="entry name" value="BLL5683 PROTEIN"/>
    <property type="match status" value="1"/>
</dbReference>
<dbReference type="RefSeq" id="WP_207566232.1">
    <property type="nucleotide sequence ID" value="NZ_CP071446.1"/>
</dbReference>
<evidence type="ECO:0000256" key="2">
    <source>
        <dbReference type="RuleBase" id="RU362039"/>
    </source>
</evidence>
<organism evidence="4 5">
    <name type="scientific">Thermosipho ferrireducens</name>
    <dbReference type="NCBI Taxonomy" id="2571116"/>
    <lineage>
        <taxon>Bacteria</taxon>
        <taxon>Thermotogati</taxon>
        <taxon>Thermotogota</taxon>
        <taxon>Thermotogae</taxon>
        <taxon>Thermotogales</taxon>
        <taxon>Fervidobacteriaceae</taxon>
        <taxon>Thermosipho</taxon>
    </lineage>
</organism>